<dbReference type="VEuPathDB" id="FungiDB:RhiirA1_479372"/>
<feature type="compositionally biased region" description="Polar residues" evidence="1">
    <location>
        <begin position="459"/>
        <end position="470"/>
    </location>
</feature>
<accession>A0A2I1HP15</accession>
<dbReference type="InterPro" id="IPR012677">
    <property type="entry name" value="Nucleotide-bd_a/b_plait_sf"/>
</dbReference>
<dbReference type="Proteomes" id="UP000234323">
    <property type="component" value="Unassembled WGS sequence"/>
</dbReference>
<gene>
    <name evidence="2" type="ORF">RhiirA4_484530</name>
</gene>
<feature type="region of interest" description="Disordered" evidence="1">
    <location>
        <begin position="436"/>
        <end position="470"/>
    </location>
</feature>
<protein>
    <recommendedName>
        <fullName evidence="4">RRM domain-containing protein</fullName>
    </recommendedName>
</protein>
<evidence type="ECO:0000313" key="3">
    <source>
        <dbReference type="Proteomes" id="UP000234323"/>
    </source>
</evidence>
<feature type="region of interest" description="Disordered" evidence="1">
    <location>
        <begin position="256"/>
        <end position="275"/>
    </location>
</feature>
<sequence>FWDHFKTNREACDATDRELSSYASYGSKATTQGSGDNKIIVVYFNSKPDLEKAIAAPITSLHDLQFHAHDPSAKKADELLRTLVVTDIPLFVTDAQLRGAFSCYGIVTHCRTNLSKLYRTAYIVFDSASSLEQFENTWAVLCTGHCLRVCPASHSSDQRALRRAHVALLAGLLRGSIAIDLNEIAEEISTKSINIPFSYNSYNSKPYAYVHFSSAATKESAMGITCALKNTGLTWHEPNEVSSLCHRCGRPGCDPDKCASSRAPQRPSRPWSNNDKLRELYNKHLPSSHPAKRHNRFARPPNSQHKSYADAADRCAPTRSRSRPRSSRSRSQHNNPRRPYRPSQAEIEYDAAGLDVPPLMDWQKITNQITLILEDIALLTVEFQDLQSRVKWLEDNHDQPVVPRPQNPISMDQGWDTDVSPNPRCLQDNILVDLNSPPPPPEGPSNVIRSHVPLPPRQSLISGLSSSPENRLSSLTATVTELTKTVKLGMAQQQQFLAARDNANNH</sequence>
<dbReference type="VEuPathDB" id="FungiDB:RhiirFUN_009477"/>
<evidence type="ECO:0000256" key="1">
    <source>
        <dbReference type="SAM" id="MobiDB-lite"/>
    </source>
</evidence>
<feature type="non-terminal residue" evidence="2">
    <location>
        <position position="1"/>
    </location>
</feature>
<organism evidence="2 3">
    <name type="scientific">Rhizophagus irregularis</name>
    <dbReference type="NCBI Taxonomy" id="588596"/>
    <lineage>
        <taxon>Eukaryota</taxon>
        <taxon>Fungi</taxon>
        <taxon>Fungi incertae sedis</taxon>
        <taxon>Mucoromycota</taxon>
        <taxon>Glomeromycotina</taxon>
        <taxon>Glomeromycetes</taxon>
        <taxon>Glomerales</taxon>
        <taxon>Glomeraceae</taxon>
        <taxon>Rhizophagus</taxon>
    </lineage>
</organism>
<dbReference type="AlphaFoldDB" id="A0A2I1HP15"/>
<dbReference type="VEuPathDB" id="FungiDB:FUN_000474"/>
<proteinExistence type="predicted"/>
<evidence type="ECO:0000313" key="2">
    <source>
        <dbReference type="EMBL" id="PKY60624.1"/>
    </source>
</evidence>
<feature type="region of interest" description="Disordered" evidence="1">
    <location>
        <begin position="285"/>
        <end position="344"/>
    </location>
</feature>
<feature type="compositionally biased region" description="Basic residues" evidence="1">
    <location>
        <begin position="320"/>
        <end position="340"/>
    </location>
</feature>
<dbReference type="EMBL" id="LLXI01004437">
    <property type="protein sequence ID" value="PKY60624.1"/>
    <property type="molecule type" value="Genomic_DNA"/>
</dbReference>
<dbReference type="GO" id="GO:0003676">
    <property type="term" value="F:nucleic acid binding"/>
    <property type="evidence" value="ECO:0007669"/>
    <property type="project" value="InterPro"/>
</dbReference>
<dbReference type="SUPFAM" id="SSF54928">
    <property type="entry name" value="RNA-binding domain, RBD"/>
    <property type="match status" value="1"/>
</dbReference>
<name>A0A2I1HP15_9GLOM</name>
<dbReference type="InterPro" id="IPR035979">
    <property type="entry name" value="RBD_domain_sf"/>
</dbReference>
<evidence type="ECO:0008006" key="4">
    <source>
        <dbReference type="Google" id="ProtNLM"/>
    </source>
</evidence>
<keyword evidence="3" id="KW-1185">Reference proteome</keyword>
<comment type="caution">
    <text evidence="2">The sequence shown here is derived from an EMBL/GenBank/DDBJ whole genome shotgun (WGS) entry which is preliminary data.</text>
</comment>
<dbReference type="Gene3D" id="3.30.70.330">
    <property type="match status" value="1"/>
</dbReference>
<reference evidence="2 3" key="1">
    <citation type="submission" date="2015-10" db="EMBL/GenBank/DDBJ databases">
        <title>Genome analyses suggest a sexual origin of heterokaryosis in a supposedly ancient asexual fungus.</title>
        <authorList>
            <person name="Ropars J."/>
            <person name="Sedzielewska K."/>
            <person name="Noel J."/>
            <person name="Charron P."/>
            <person name="Farinelli L."/>
            <person name="Marton T."/>
            <person name="Kruger M."/>
            <person name="Pelin A."/>
            <person name="Brachmann A."/>
            <person name="Corradi N."/>
        </authorList>
    </citation>
    <scope>NUCLEOTIDE SEQUENCE [LARGE SCALE GENOMIC DNA]</scope>
    <source>
        <strain evidence="2 3">A4</strain>
    </source>
</reference>